<accession>A0A4R6NZR5</accession>
<protein>
    <submittedName>
        <fullName evidence="1">Uncharacterized protein</fullName>
    </submittedName>
</protein>
<reference evidence="1 2" key="1">
    <citation type="submission" date="2019-03" db="EMBL/GenBank/DDBJ databases">
        <title>Genomic Encyclopedia of Type Strains, Phase IV (KMG-IV): sequencing the most valuable type-strain genomes for metagenomic binning, comparative biology and taxonomic classification.</title>
        <authorList>
            <person name="Goeker M."/>
        </authorList>
    </citation>
    <scope>NUCLEOTIDE SEQUENCE [LARGE SCALE GENOMIC DNA]</scope>
    <source>
        <strain evidence="1 2">DSM 44496</strain>
    </source>
</reference>
<evidence type="ECO:0000313" key="1">
    <source>
        <dbReference type="EMBL" id="TDP29838.1"/>
    </source>
</evidence>
<proteinExistence type="predicted"/>
<name>A0A4R6NZR5_NOCIG</name>
<keyword evidence="2" id="KW-1185">Reference proteome</keyword>
<gene>
    <name evidence="1" type="ORF">DFR75_112107</name>
</gene>
<organism evidence="1 2">
    <name type="scientific">Nocardia ignorata</name>
    <dbReference type="NCBI Taxonomy" id="145285"/>
    <lineage>
        <taxon>Bacteria</taxon>
        <taxon>Bacillati</taxon>
        <taxon>Actinomycetota</taxon>
        <taxon>Actinomycetes</taxon>
        <taxon>Mycobacteriales</taxon>
        <taxon>Nocardiaceae</taxon>
        <taxon>Nocardia</taxon>
    </lineage>
</organism>
<dbReference type="AlphaFoldDB" id="A0A4R6NZR5"/>
<comment type="caution">
    <text evidence="1">The sequence shown here is derived from an EMBL/GenBank/DDBJ whole genome shotgun (WGS) entry which is preliminary data.</text>
</comment>
<dbReference type="Proteomes" id="UP000295087">
    <property type="component" value="Unassembled WGS sequence"/>
</dbReference>
<dbReference type="RefSeq" id="WP_067496788.1">
    <property type="nucleotide sequence ID" value="NZ_SNXK01000012.1"/>
</dbReference>
<sequence length="109" mass="12922">MPRTVEHIVATHELAHERRRAGRPIWAEKVDLRDVFRNPDMTFIECRDAIVARLKRSRWFVEADPLECDGVHDIIAVHLAHAEDTDEWDGWWDELYDLADYARVWIGTR</sequence>
<evidence type="ECO:0000313" key="2">
    <source>
        <dbReference type="Proteomes" id="UP000295087"/>
    </source>
</evidence>
<dbReference type="EMBL" id="SNXK01000012">
    <property type="protein sequence ID" value="TDP29838.1"/>
    <property type="molecule type" value="Genomic_DNA"/>
</dbReference>